<dbReference type="RefSeq" id="WP_104715456.1">
    <property type="nucleotide sequence ID" value="NZ_PTRA01000005.1"/>
</dbReference>
<feature type="transmembrane region" description="Helical" evidence="8">
    <location>
        <begin position="309"/>
        <end position="330"/>
    </location>
</feature>
<dbReference type="InterPro" id="IPR001958">
    <property type="entry name" value="Tet-R_TetA/multi-R_MdtG-like"/>
</dbReference>
<dbReference type="InterPro" id="IPR005829">
    <property type="entry name" value="Sugar_transporter_CS"/>
</dbReference>
<evidence type="ECO:0000259" key="9">
    <source>
        <dbReference type="PROSITE" id="PS50850"/>
    </source>
</evidence>
<comment type="caution">
    <text evidence="10">The sequence shown here is derived from an EMBL/GenBank/DDBJ whole genome shotgun (WGS) entry which is preliminary data.</text>
</comment>
<evidence type="ECO:0000256" key="3">
    <source>
        <dbReference type="ARBA" id="ARBA00007520"/>
    </source>
</evidence>
<feature type="transmembrane region" description="Helical" evidence="8">
    <location>
        <begin position="166"/>
        <end position="186"/>
    </location>
</feature>
<accession>A0A2S7IH75</accession>
<dbReference type="EMBL" id="PTRA01000005">
    <property type="protein sequence ID" value="PQA55140.1"/>
    <property type="molecule type" value="Genomic_DNA"/>
</dbReference>
<feature type="transmembrane region" description="Helical" evidence="8">
    <location>
        <begin position="104"/>
        <end position="126"/>
    </location>
</feature>
<dbReference type="Proteomes" id="UP000239590">
    <property type="component" value="Unassembled WGS sequence"/>
</dbReference>
<proteinExistence type="inferred from homology"/>
<keyword evidence="5 8" id="KW-0812">Transmembrane</keyword>
<sequence length="415" mass="44512">MATTKPSAALTFIFITLLIDVTGLGIIIPVFPKLIEELIQGNISQASLYGGWLTFAYAIMQFLCAPVLGGLSDHFGRRPVLLASLLGFGLDYILQGFAPSIGWLFVGRILAGVTGASFTTASAYIADVSTPEKRAQNFGLVGAAFGAGFILGPALGGLLGSLGSRVPFFVAAALSLINCLYGYFVLPESLAPENRRVFDWKRANPVSSLLNLRRYPIILSLTASLVCIYIAGHATQSTWTYFTMEKFQWTEKWVGLSLACIGLCVGIVQAGVIRLITPRIGPRRSVYVGLFCTIIGFICFAFASRGWMMFVFTIPYALGGIAGPSLQGIISSQVPANEQGELQGALTSLVSVTSIIGPPFMTSLFSYFTQASAPVYFPGAPFIAGAIFALFSVIFAIRTLQKTDVIVPPKPYDQE</sequence>
<feature type="transmembrane region" description="Helical" evidence="8">
    <location>
        <begin position="49"/>
        <end position="68"/>
    </location>
</feature>
<dbReference type="PRINTS" id="PR01035">
    <property type="entry name" value="TCRTETA"/>
</dbReference>
<evidence type="ECO:0000256" key="6">
    <source>
        <dbReference type="ARBA" id="ARBA00022989"/>
    </source>
</evidence>
<organism evidence="10 11">
    <name type="scientific">Siphonobacter curvatus</name>
    <dbReference type="NCBI Taxonomy" id="2094562"/>
    <lineage>
        <taxon>Bacteria</taxon>
        <taxon>Pseudomonadati</taxon>
        <taxon>Bacteroidota</taxon>
        <taxon>Cytophagia</taxon>
        <taxon>Cytophagales</taxon>
        <taxon>Cytophagaceae</taxon>
        <taxon>Siphonobacter</taxon>
    </lineage>
</organism>
<dbReference type="InterPro" id="IPR020846">
    <property type="entry name" value="MFS_dom"/>
</dbReference>
<dbReference type="PROSITE" id="PS00216">
    <property type="entry name" value="SUGAR_TRANSPORT_1"/>
    <property type="match status" value="1"/>
</dbReference>
<evidence type="ECO:0000256" key="4">
    <source>
        <dbReference type="ARBA" id="ARBA00022448"/>
    </source>
</evidence>
<dbReference type="InterPro" id="IPR011701">
    <property type="entry name" value="MFS"/>
</dbReference>
<evidence type="ECO:0000256" key="2">
    <source>
        <dbReference type="ARBA" id="ARBA00004141"/>
    </source>
</evidence>
<evidence type="ECO:0000313" key="10">
    <source>
        <dbReference type="EMBL" id="PQA55140.1"/>
    </source>
</evidence>
<dbReference type="PANTHER" id="PTHR23504">
    <property type="entry name" value="MAJOR FACILITATOR SUPERFAMILY DOMAIN-CONTAINING PROTEIN 10"/>
    <property type="match status" value="1"/>
</dbReference>
<comment type="function">
    <text evidence="1">Resistance to tetracycline by an active tetracycline efflux. This is an energy-dependent process that decreases the accumulation of the antibiotic in whole cells. This protein functions as a metal-tetracycline/H(+) antiporter.</text>
</comment>
<keyword evidence="6 8" id="KW-1133">Transmembrane helix</keyword>
<keyword evidence="4" id="KW-0813">Transport</keyword>
<dbReference type="AlphaFoldDB" id="A0A2S7IH75"/>
<feature type="transmembrane region" description="Helical" evidence="8">
    <location>
        <begin position="285"/>
        <end position="303"/>
    </location>
</feature>
<feature type="transmembrane region" description="Helical" evidence="8">
    <location>
        <begin position="342"/>
        <end position="369"/>
    </location>
</feature>
<dbReference type="GO" id="GO:0022857">
    <property type="term" value="F:transmembrane transporter activity"/>
    <property type="evidence" value="ECO:0007669"/>
    <property type="project" value="InterPro"/>
</dbReference>
<dbReference type="InterPro" id="IPR036259">
    <property type="entry name" value="MFS_trans_sf"/>
</dbReference>
<keyword evidence="11" id="KW-1185">Reference proteome</keyword>
<feature type="domain" description="Major facilitator superfamily (MFS) profile" evidence="9">
    <location>
        <begin position="9"/>
        <end position="404"/>
    </location>
</feature>
<protein>
    <submittedName>
        <fullName evidence="10">Tetracycline resistance MFS efflux pump</fullName>
    </submittedName>
</protein>
<name>A0A2S7IH75_9BACT</name>
<feature type="transmembrane region" description="Helical" evidence="8">
    <location>
        <begin position="80"/>
        <end position="98"/>
    </location>
</feature>
<feature type="transmembrane region" description="Helical" evidence="8">
    <location>
        <begin position="138"/>
        <end position="160"/>
    </location>
</feature>
<dbReference type="Gene3D" id="1.20.1250.20">
    <property type="entry name" value="MFS general substrate transporter like domains"/>
    <property type="match status" value="1"/>
</dbReference>
<feature type="transmembrane region" description="Helical" evidence="8">
    <location>
        <begin position="375"/>
        <end position="397"/>
    </location>
</feature>
<evidence type="ECO:0000256" key="1">
    <source>
        <dbReference type="ARBA" id="ARBA00003279"/>
    </source>
</evidence>
<feature type="transmembrane region" description="Helical" evidence="8">
    <location>
        <begin position="253"/>
        <end position="273"/>
    </location>
</feature>
<dbReference type="OrthoDB" id="9793283at2"/>
<evidence type="ECO:0000256" key="5">
    <source>
        <dbReference type="ARBA" id="ARBA00022692"/>
    </source>
</evidence>
<dbReference type="PROSITE" id="PS50850">
    <property type="entry name" value="MFS"/>
    <property type="match status" value="1"/>
</dbReference>
<dbReference type="Pfam" id="PF07690">
    <property type="entry name" value="MFS_1"/>
    <property type="match status" value="1"/>
</dbReference>
<feature type="transmembrane region" description="Helical" evidence="8">
    <location>
        <begin position="215"/>
        <end position="233"/>
    </location>
</feature>
<comment type="subcellular location">
    <subcellularLocation>
        <location evidence="2">Membrane</location>
        <topology evidence="2">Multi-pass membrane protein</topology>
    </subcellularLocation>
</comment>
<dbReference type="GO" id="GO:0016020">
    <property type="term" value="C:membrane"/>
    <property type="evidence" value="ECO:0007669"/>
    <property type="project" value="UniProtKB-SubCell"/>
</dbReference>
<dbReference type="CDD" id="cd17388">
    <property type="entry name" value="MFS_TetA"/>
    <property type="match status" value="1"/>
</dbReference>
<reference evidence="11" key="1">
    <citation type="submission" date="2018-02" db="EMBL/GenBank/DDBJ databases">
        <title>Genome sequencing of Solimonas sp. HR-BB.</title>
        <authorList>
            <person name="Lee Y."/>
            <person name="Jeon C.O."/>
        </authorList>
    </citation>
    <scope>NUCLEOTIDE SEQUENCE [LARGE SCALE GENOMIC DNA]</scope>
    <source>
        <strain evidence="11">HR-U</strain>
    </source>
</reference>
<dbReference type="PANTHER" id="PTHR23504:SF15">
    <property type="entry name" value="MAJOR FACILITATOR SUPERFAMILY (MFS) PROFILE DOMAIN-CONTAINING PROTEIN"/>
    <property type="match status" value="1"/>
</dbReference>
<evidence type="ECO:0000256" key="8">
    <source>
        <dbReference type="SAM" id="Phobius"/>
    </source>
</evidence>
<evidence type="ECO:0000313" key="11">
    <source>
        <dbReference type="Proteomes" id="UP000239590"/>
    </source>
</evidence>
<dbReference type="SUPFAM" id="SSF103473">
    <property type="entry name" value="MFS general substrate transporter"/>
    <property type="match status" value="1"/>
</dbReference>
<gene>
    <name evidence="10" type="ORF">C5O19_20285</name>
</gene>
<keyword evidence="7 8" id="KW-0472">Membrane</keyword>
<evidence type="ECO:0000256" key="7">
    <source>
        <dbReference type="ARBA" id="ARBA00023136"/>
    </source>
</evidence>
<comment type="similarity">
    <text evidence="3">Belongs to the major facilitator superfamily. TCR/Tet family.</text>
</comment>